<organism evidence="1 2">
    <name type="scientific">Chlamydomonas reinhardtii</name>
    <name type="common">Chlamydomonas smithii</name>
    <dbReference type="NCBI Taxonomy" id="3055"/>
    <lineage>
        <taxon>Eukaryota</taxon>
        <taxon>Viridiplantae</taxon>
        <taxon>Chlorophyta</taxon>
        <taxon>core chlorophytes</taxon>
        <taxon>Chlorophyceae</taxon>
        <taxon>CS clade</taxon>
        <taxon>Chlamydomonadales</taxon>
        <taxon>Chlamydomonadaceae</taxon>
        <taxon>Chlamydomonas</taxon>
    </lineage>
</organism>
<proteinExistence type="predicted"/>
<dbReference type="Proteomes" id="UP000006906">
    <property type="component" value="Chromosome 9"/>
</dbReference>
<dbReference type="AlphaFoldDB" id="A8J135"/>
<reference evidence="1 2" key="1">
    <citation type="journal article" date="2007" name="Science">
        <title>The Chlamydomonas genome reveals the evolution of key animal and plant functions.</title>
        <authorList>
            <person name="Merchant S.S."/>
            <person name="Prochnik S.E."/>
            <person name="Vallon O."/>
            <person name="Harris E.H."/>
            <person name="Karpowicz S.J."/>
            <person name="Witman G.B."/>
            <person name="Terry A."/>
            <person name="Salamov A."/>
            <person name="Fritz-Laylin L.K."/>
            <person name="Marechal-Drouard L."/>
            <person name="Marshall W.F."/>
            <person name="Qu L.H."/>
            <person name="Nelson D.R."/>
            <person name="Sanderfoot A.A."/>
            <person name="Spalding M.H."/>
            <person name="Kapitonov V.V."/>
            <person name="Ren Q."/>
            <person name="Ferris P."/>
            <person name="Lindquist E."/>
            <person name="Shapiro H."/>
            <person name="Lucas S.M."/>
            <person name="Grimwood J."/>
            <person name="Schmutz J."/>
            <person name="Cardol P."/>
            <person name="Cerutti H."/>
            <person name="Chanfreau G."/>
            <person name="Chen C.L."/>
            <person name="Cognat V."/>
            <person name="Croft M.T."/>
            <person name="Dent R."/>
            <person name="Dutcher S."/>
            <person name="Fernandez E."/>
            <person name="Fukuzawa H."/>
            <person name="Gonzalez-Ballester D."/>
            <person name="Gonzalez-Halphen D."/>
            <person name="Hallmann A."/>
            <person name="Hanikenne M."/>
            <person name="Hippler M."/>
            <person name="Inwood W."/>
            <person name="Jabbari K."/>
            <person name="Kalanon M."/>
            <person name="Kuras R."/>
            <person name="Lefebvre P.A."/>
            <person name="Lemaire S.D."/>
            <person name="Lobanov A.V."/>
            <person name="Lohr M."/>
            <person name="Manuell A."/>
            <person name="Meier I."/>
            <person name="Mets L."/>
            <person name="Mittag M."/>
            <person name="Mittelmeier T."/>
            <person name="Moroney J.V."/>
            <person name="Moseley J."/>
            <person name="Napoli C."/>
            <person name="Nedelcu A.M."/>
            <person name="Niyogi K."/>
            <person name="Novoselov S.V."/>
            <person name="Paulsen I.T."/>
            <person name="Pazour G."/>
            <person name="Purton S."/>
            <person name="Ral J.P."/>
            <person name="Riano-Pachon D.M."/>
            <person name="Riekhof W."/>
            <person name="Rymarquis L."/>
            <person name="Schroda M."/>
            <person name="Stern D."/>
            <person name="Umen J."/>
            <person name="Willows R."/>
            <person name="Wilson N."/>
            <person name="Zimmer S.L."/>
            <person name="Allmer J."/>
            <person name="Balk J."/>
            <person name="Bisova K."/>
            <person name="Chen C.J."/>
            <person name="Elias M."/>
            <person name="Gendler K."/>
            <person name="Hauser C."/>
            <person name="Lamb M.R."/>
            <person name="Ledford H."/>
            <person name="Long J.C."/>
            <person name="Minagawa J."/>
            <person name="Page M.D."/>
            <person name="Pan J."/>
            <person name="Pootakham W."/>
            <person name="Roje S."/>
            <person name="Rose A."/>
            <person name="Stahlberg E."/>
            <person name="Terauchi A.M."/>
            <person name="Yang P."/>
            <person name="Ball S."/>
            <person name="Bowler C."/>
            <person name="Dieckmann C.L."/>
            <person name="Gladyshev V.N."/>
            <person name="Green P."/>
            <person name="Jorgensen R."/>
            <person name="Mayfield S."/>
            <person name="Mueller-Roeber B."/>
            <person name="Rajamani S."/>
            <person name="Sayre R.T."/>
            <person name="Brokstein P."/>
            <person name="Dubchak I."/>
            <person name="Goodstein D."/>
            <person name="Hornick L."/>
            <person name="Huang Y.W."/>
            <person name="Jhaveri J."/>
            <person name="Luo Y."/>
            <person name="Martinez D."/>
            <person name="Ngau W.C."/>
            <person name="Otillar B."/>
            <person name="Poliakov A."/>
            <person name="Porter A."/>
            <person name="Szajkowski L."/>
            <person name="Werner G."/>
            <person name="Zhou K."/>
            <person name="Grigoriev I.V."/>
            <person name="Rokhsar D.S."/>
            <person name="Grossman A.R."/>
        </authorList>
    </citation>
    <scope>NUCLEOTIDE SEQUENCE [LARGE SCALE GENOMIC DNA]</scope>
    <source>
        <strain evidence="2">CC-503</strain>
    </source>
</reference>
<dbReference type="OMA" id="VSNELCM"/>
<evidence type="ECO:0000313" key="2">
    <source>
        <dbReference type="Proteomes" id="UP000006906"/>
    </source>
</evidence>
<sequence length="439" mass="46792">MRTHRVSIILQLCCYFAALLLGPLSALTVVQEDGNWWPLENEEAHPGQGLARPGRSLQSVGPVKGLPKRFSIRPIVDNSLCVHLVHLDASRLNPGLTAQQQSAAAATAALVAAARQRSGLPPIQAKDVQDFGTSRLVLLPCAGGATDTFIAEAILGRFYFNNGTNYRQGFLKPFTDKGLCAYGVNASYTAGHPVFGVTGTTYYTEHPNKTSGAAADEPQYLADDNEMDWFDEYIFDWAAYTRYGYDPATIPSTGFKSANPLPPTMLDASGWGPFHSSWGVCMSNPTADVMTPIDDTTTEVALRYHSWTFVNVQDTGSVSHLPRAAARQAYALLTLGPDRPQPDMSPLAGEMDAGDLSAAMGGSDKPYGTGYSTLVSNELCMRLEAIKEGGQVQLAQCNPVAPALDQVFQLIASKKPLGKKKAAKMAAKAAAAAAAAASS</sequence>
<dbReference type="GeneID" id="5720578"/>
<gene>
    <name evidence="1" type="ORF">CHLRE_09g387949v5</name>
</gene>
<dbReference type="OrthoDB" id="531897at2759"/>
<dbReference type="RefSeq" id="XP_001694914.1">
    <property type="nucleotide sequence ID" value="XM_001694862.2"/>
</dbReference>
<dbReference type="InParanoid" id="A8J135"/>
<evidence type="ECO:0000313" key="1">
    <source>
        <dbReference type="EMBL" id="PNW78724.1"/>
    </source>
</evidence>
<dbReference type="KEGG" id="cre:CHLRE_09g387949v5"/>
<dbReference type="PaxDb" id="3055-EDP02066"/>
<dbReference type="EMBL" id="CM008970">
    <property type="protein sequence ID" value="PNW78724.1"/>
    <property type="molecule type" value="Genomic_DNA"/>
</dbReference>
<protein>
    <submittedName>
        <fullName evidence="1">Uncharacterized protein</fullName>
    </submittedName>
</protein>
<name>A8J135_CHLRE</name>
<keyword evidence="2" id="KW-1185">Reference proteome</keyword>
<accession>A8J135</accession>
<dbReference type="Gramene" id="PNW78724">
    <property type="protein sequence ID" value="PNW78724"/>
    <property type="gene ID" value="CHLRE_09g387949v5"/>
</dbReference>
<dbReference type="HOGENOM" id="CLU_624634_0_0_1"/>